<dbReference type="Pfam" id="PF18390">
    <property type="entry name" value="GlgX_C"/>
    <property type="match status" value="1"/>
</dbReference>
<comment type="similarity">
    <text evidence="1">Belongs to the glycosyl hydrolase 13 family.</text>
</comment>
<dbReference type="GO" id="GO:0005980">
    <property type="term" value="P:glycogen catabolic process"/>
    <property type="evidence" value="ECO:0007669"/>
    <property type="project" value="InterPro"/>
</dbReference>
<dbReference type="SUPFAM" id="SSF51445">
    <property type="entry name" value="(Trans)glycosidases"/>
    <property type="match status" value="1"/>
</dbReference>
<dbReference type="InterPro" id="IPR044505">
    <property type="entry name" value="GlgX_Isoamylase_N_E_set"/>
</dbReference>
<comment type="caution">
    <text evidence="5">The sequence shown here is derived from an EMBL/GenBank/DDBJ whole genome shotgun (WGS) entry which is preliminary data.</text>
</comment>
<feature type="domain" description="Glycosyl hydrolase family 13 catalytic" evidence="4">
    <location>
        <begin position="156"/>
        <end position="566"/>
    </location>
</feature>
<dbReference type="InterPro" id="IPR013780">
    <property type="entry name" value="Glyco_hydro_b"/>
</dbReference>
<dbReference type="GO" id="GO:0004135">
    <property type="term" value="F:amylo-alpha-1,6-glucosidase activity"/>
    <property type="evidence" value="ECO:0007669"/>
    <property type="project" value="InterPro"/>
</dbReference>
<dbReference type="SUPFAM" id="SSF51011">
    <property type="entry name" value="Glycosyl hydrolase domain"/>
    <property type="match status" value="1"/>
</dbReference>
<dbReference type="Gene3D" id="2.60.40.1180">
    <property type="entry name" value="Golgi alpha-mannosidase II"/>
    <property type="match status" value="1"/>
</dbReference>
<dbReference type="InterPro" id="IPR006047">
    <property type="entry name" value="GH13_cat_dom"/>
</dbReference>
<keyword evidence="3" id="KW-0326">Glycosidase</keyword>
<dbReference type="CDD" id="cd11326">
    <property type="entry name" value="AmyAc_Glg_debranch"/>
    <property type="match status" value="1"/>
</dbReference>
<dbReference type="AlphaFoldDB" id="A0A369Z2T0"/>
<dbReference type="RefSeq" id="WP_111315298.1">
    <property type="nucleotide sequence ID" value="NZ_QEPW01000006.1"/>
</dbReference>
<dbReference type="EMBL" id="QEPW01000006">
    <property type="protein sequence ID" value="RDE92678.1"/>
    <property type="molecule type" value="Genomic_DNA"/>
</dbReference>
<dbReference type="NCBIfam" id="TIGR02100">
    <property type="entry name" value="glgX_debranch"/>
    <property type="match status" value="1"/>
</dbReference>
<dbReference type="Gene3D" id="3.20.20.80">
    <property type="entry name" value="Glycosidases"/>
    <property type="match status" value="1"/>
</dbReference>
<dbReference type="SUPFAM" id="SSF81296">
    <property type="entry name" value="E set domains"/>
    <property type="match status" value="1"/>
</dbReference>
<evidence type="ECO:0000256" key="1">
    <source>
        <dbReference type="ARBA" id="ARBA00008061"/>
    </source>
</evidence>
<dbReference type="InterPro" id="IPR017853">
    <property type="entry name" value="GH"/>
</dbReference>
<dbReference type="InterPro" id="IPR013783">
    <property type="entry name" value="Ig-like_fold"/>
</dbReference>
<evidence type="ECO:0000256" key="2">
    <source>
        <dbReference type="ARBA" id="ARBA00022801"/>
    </source>
</evidence>
<dbReference type="Gene3D" id="2.60.40.10">
    <property type="entry name" value="Immunoglobulins"/>
    <property type="match status" value="1"/>
</dbReference>
<dbReference type="Pfam" id="PF02922">
    <property type="entry name" value="CBM_48"/>
    <property type="match status" value="1"/>
</dbReference>
<dbReference type="InterPro" id="IPR014756">
    <property type="entry name" value="Ig_E-set"/>
</dbReference>
<keyword evidence="2" id="KW-0378">Hydrolase</keyword>
<dbReference type="SMART" id="SM00642">
    <property type="entry name" value="Aamy"/>
    <property type="match status" value="1"/>
</dbReference>
<evidence type="ECO:0000313" key="6">
    <source>
        <dbReference type="Proteomes" id="UP000253910"/>
    </source>
</evidence>
<dbReference type="InterPro" id="IPR004193">
    <property type="entry name" value="Glyco_hydro_13_N"/>
</dbReference>
<proteinExistence type="inferred from homology"/>
<dbReference type="InterPro" id="IPR011837">
    <property type="entry name" value="Glycogen_debranch_GlgX"/>
</dbReference>
<reference evidence="5 6" key="1">
    <citation type="submission" date="2018-05" db="EMBL/GenBank/DDBJ databases">
        <title>Draft Genome Sequences for a Diverse set of 7 Haemophilus Species.</title>
        <authorList>
            <person name="Nichols M."/>
            <person name="Topaz N."/>
            <person name="Wang X."/>
            <person name="Wang X."/>
            <person name="Boxrud D."/>
        </authorList>
    </citation>
    <scope>NUCLEOTIDE SEQUENCE [LARGE SCALE GENOMIC DNA]</scope>
    <source>
        <strain evidence="5 6">C2008001710</strain>
    </source>
</reference>
<dbReference type="CDD" id="cd02856">
    <property type="entry name" value="E_set_GDE_Isoamylase_N"/>
    <property type="match status" value="1"/>
</dbReference>
<evidence type="ECO:0000313" key="5">
    <source>
        <dbReference type="EMBL" id="RDE92678.1"/>
    </source>
</evidence>
<evidence type="ECO:0000259" key="4">
    <source>
        <dbReference type="SMART" id="SM00642"/>
    </source>
</evidence>
<protein>
    <submittedName>
        <fullName evidence="5">Glycogen debranching enzyme GlgX</fullName>
    </submittedName>
</protein>
<gene>
    <name evidence="5" type="primary">glgX</name>
    <name evidence="5" type="ORF">DPV87_04730</name>
</gene>
<dbReference type="Proteomes" id="UP000253910">
    <property type="component" value="Unassembled WGS sequence"/>
</dbReference>
<dbReference type="Pfam" id="PF00128">
    <property type="entry name" value="Alpha-amylase"/>
    <property type="match status" value="1"/>
</dbReference>
<sequence>MFSIYNNGKPSPMGYSQTLENGLKISNFALFSSEADAIELCLFRDGKESRFAMSRTDDIWHVAIEGVKLNDEYAFRITGKNDRTLANPQKLMLDPYTKAVTHKPDLSSSEARSIFLLNDERDNAAVAPKGRIVDERFDWSGDCKLSIPWAQTIVYELNVKGFSQLNSRIPENIRGTYAALAHPENIAYFKSLGITSLELLPVNFFIDEPHLQEKGLRNYWGYNPLAMFALEPSYAADQKQPLNEFKSMVKALHQAGIEVILDVVFNHTAESEKTFPTFCQRGIDDKTYYWQNEHGDYINWTGCGNMLNLANDVTRKWVLDCLRYWVTECHVDGFRFDLATVLGRETPDFNPNAQLFAEMEQDDVLQQIKLIAEPWDIGHYGYQVGYFPAYFSQWNDRFRDDMCRFWLWQSGEVGAFAERFAGSSDIFNREGRLPYASLNFITAHDGFTLRDLVSYNHKHNEANGEDNRDGRNENYSYNHGVEGSQLDLADEWQSAVENNRVLSEKGLLGSLLLANGVPMLLAGDEFGNSQYGNNNAYCQDNEITWLKWDDFNQTLFDFTKQTIALRKKIQSLQQDAWWSDENVAWLNCGGSPMTLDDWHNRESKALQVMLDGKYLFLINAKTEPQSFYLPKGKWKKIAETENSMIQQCDVSGITFEVLEHMDDENYGVCYEK</sequence>
<name>A0A369Z2T0_HAEPA</name>
<dbReference type="InterPro" id="IPR040784">
    <property type="entry name" value="GlgX_C"/>
</dbReference>
<evidence type="ECO:0000256" key="3">
    <source>
        <dbReference type="ARBA" id="ARBA00023295"/>
    </source>
</evidence>
<accession>A0A369Z2T0</accession>
<organism evidence="5 6">
    <name type="scientific">Haemophilus parainfluenzae</name>
    <dbReference type="NCBI Taxonomy" id="729"/>
    <lineage>
        <taxon>Bacteria</taxon>
        <taxon>Pseudomonadati</taxon>
        <taxon>Pseudomonadota</taxon>
        <taxon>Gammaproteobacteria</taxon>
        <taxon>Pasteurellales</taxon>
        <taxon>Pasteurellaceae</taxon>
        <taxon>Haemophilus</taxon>
    </lineage>
</organism>
<dbReference type="PANTHER" id="PTHR43002">
    <property type="entry name" value="GLYCOGEN DEBRANCHING ENZYME"/>
    <property type="match status" value="1"/>
</dbReference>